<protein>
    <submittedName>
        <fullName evidence="3">DUF2062 domain-containing protein</fullName>
    </submittedName>
</protein>
<keyword evidence="1" id="KW-0472">Membrane</keyword>
<sequence>MISLQSIRTQLKQVLHLDESPHRTALAFACGVFIAFSPTYGLHTISAIFLAWAFRLNFPALLLGNFINNPWTTIPILGATMWTGFFILGIPDTPTFSWDDLSAEAIFEVAMPYILPFTLGALTLSLLGALLAYPLGLLLISRYRKNQVSRSDPPSCSEKPA</sequence>
<dbReference type="InterPro" id="IPR018639">
    <property type="entry name" value="DUF2062"/>
</dbReference>
<evidence type="ECO:0000256" key="1">
    <source>
        <dbReference type="SAM" id="Phobius"/>
    </source>
</evidence>
<feature type="transmembrane region" description="Helical" evidence="1">
    <location>
        <begin position="110"/>
        <end position="140"/>
    </location>
</feature>
<feature type="transmembrane region" description="Helical" evidence="1">
    <location>
        <begin position="25"/>
        <end position="54"/>
    </location>
</feature>
<name>A0ABU3K635_9BACT</name>
<evidence type="ECO:0000259" key="2">
    <source>
        <dbReference type="Pfam" id="PF09835"/>
    </source>
</evidence>
<evidence type="ECO:0000313" key="3">
    <source>
        <dbReference type="EMBL" id="MDT7041826.1"/>
    </source>
</evidence>
<dbReference type="EMBL" id="JAQOUE010000001">
    <property type="protein sequence ID" value="MDT7041826.1"/>
    <property type="molecule type" value="Genomic_DNA"/>
</dbReference>
<dbReference type="PANTHER" id="PTHR40547:SF1">
    <property type="entry name" value="SLL0298 PROTEIN"/>
    <property type="match status" value="1"/>
</dbReference>
<reference evidence="3 4" key="1">
    <citation type="journal article" date="2023" name="ISME J.">
        <title>Cultivation and genomic characterization of novel and ubiquitous marine nitrite-oxidizing bacteria from the Nitrospirales.</title>
        <authorList>
            <person name="Mueller A.J."/>
            <person name="Daebeler A."/>
            <person name="Herbold C.W."/>
            <person name="Kirkegaard R.H."/>
            <person name="Daims H."/>
        </authorList>
    </citation>
    <scope>NUCLEOTIDE SEQUENCE [LARGE SCALE GENOMIC DNA]</scope>
    <source>
        <strain evidence="3 4">EB</strain>
    </source>
</reference>
<dbReference type="PANTHER" id="PTHR40547">
    <property type="entry name" value="SLL0298 PROTEIN"/>
    <property type="match status" value="1"/>
</dbReference>
<dbReference type="RefSeq" id="WP_313832174.1">
    <property type="nucleotide sequence ID" value="NZ_JAQOUE010000001.1"/>
</dbReference>
<organism evidence="3 4">
    <name type="scientific">Candidatus Nitronereus thalassa</name>
    <dbReference type="NCBI Taxonomy" id="3020898"/>
    <lineage>
        <taxon>Bacteria</taxon>
        <taxon>Pseudomonadati</taxon>
        <taxon>Nitrospirota</taxon>
        <taxon>Nitrospiria</taxon>
        <taxon>Nitrospirales</taxon>
        <taxon>Nitrospiraceae</taxon>
        <taxon>Candidatus Nitronereus</taxon>
    </lineage>
</organism>
<dbReference type="Proteomes" id="UP001250932">
    <property type="component" value="Unassembled WGS sequence"/>
</dbReference>
<keyword evidence="1" id="KW-1133">Transmembrane helix</keyword>
<keyword evidence="4" id="KW-1185">Reference proteome</keyword>
<feature type="domain" description="DUF2062" evidence="2">
    <location>
        <begin position="5"/>
        <end position="147"/>
    </location>
</feature>
<keyword evidence="1" id="KW-0812">Transmembrane</keyword>
<evidence type="ECO:0000313" key="4">
    <source>
        <dbReference type="Proteomes" id="UP001250932"/>
    </source>
</evidence>
<accession>A0ABU3K635</accession>
<comment type="caution">
    <text evidence="3">The sequence shown here is derived from an EMBL/GenBank/DDBJ whole genome shotgun (WGS) entry which is preliminary data.</text>
</comment>
<proteinExistence type="predicted"/>
<gene>
    <name evidence="3" type="ORF">PPG34_05645</name>
</gene>
<feature type="transmembrane region" description="Helical" evidence="1">
    <location>
        <begin position="66"/>
        <end position="90"/>
    </location>
</feature>
<dbReference type="Pfam" id="PF09835">
    <property type="entry name" value="DUF2062"/>
    <property type="match status" value="1"/>
</dbReference>